<feature type="domain" description="CENP-V/GFA" evidence="5">
    <location>
        <begin position="4"/>
        <end position="114"/>
    </location>
</feature>
<dbReference type="GO" id="GO:0046872">
    <property type="term" value="F:metal ion binding"/>
    <property type="evidence" value="ECO:0007669"/>
    <property type="project" value="UniProtKB-KW"/>
</dbReference>
<organism evidence="6 7">
    <name type="scientific">Sorangium cellulosum</name>
    <name type="common">Polyangium cellulosum</name>
    <dbReference type="NCBI Taxonomy" id="56"/>
    <lineage>
        <taxon>Bacteria</taxon>
        <taxon>Pseudomonadati</taxon>
        <taxon>Myxococcota</taxon>
        <taxon>Polyangia</taxon>
        <taxon>Polyangiales</taxon>
        <taxon>Polyangiaceae</taxon>
        <taxon>Sorangium</taxon>
    </lineage>
</organism>
<dbReference type="SUPFAM" id="SSF51316">
    <property type="entry name" value="Mss4-like"/>
    <property type="match status" value="1"/>
</dbReference>
<dbReference type="PANTHER" id="PTHR33337:SF40">
    <property type="entry name" value="CENP-V_GFA DOMAIN-CONTAINING PROTEIN-RELATED"/>
    <property type="match status" value="1"/>
</dbReference>
<dbReference type="EMBL" id="JEMA01001070">
    <property type="protein sequence ID" value="KYF62756.1"/>
    <property type="molecule type" value="Genomic_DNA"/>
</dbReference>
<reference evidence="6 7" key="1">
    <citation type="submission" date="2014-02" db="EMBL/GenBank/DDBJ databases">
        <title>The small core and large imbalanced accessory genome model reveals a collaborative survival strategy of Sorangium cellulosum strains in nature.</title>
        <authorList>
            <person name="Han K."/>
            <person name="Peng R."/>
            <person name="Blom J."/>
            <person name="Li Y.-Z."/>
        </authorList>
    </citation>
    <scope>NUCLEOTIDE SEQUENCE [LARGE SCALE GENOMIC DNA]</scope>
    <source>
        <strain evidence="6 7">So0008-312</strain>
    </source>
</reference>
<dbReference type="Proteomes" id="UP000075260">
    <property type="component" value="Unassembled WGS sequence"/>
</dbReference>
<accession>A0A150Q4U4</accession>
<dbReference type="OrthoDB" id="9805575at2"/>
<keyword evidence="2" id="KW-0479">Metal-binding</keyword>
<comment type="caution">
    <text evidence="6">The sequence shown here is derived from an EMBL/GenBank/DDBJ whole genome shotgun (WGS) entry which is preliminary data.</text>
</comment>
<gene>
    <name evidence="6" type="ORF">BE15_01010</name>
</gene>
<dbReference type="InterPro" id="IPR011057">
    <property type="entry name" value="Mss4-like_sf"/>
</dbReference>
<evidence type="ECO:0000313" key="7">
    <source>
        <dbReference type="Proteomes" id="UP000075260"/>
    </source>
</evidence>
<comment type="similarity">
    <text evidence="1">Belongs to the Gfa family.</text>
</comment>
<proteinExistence type="inferred from homology"/>
<evidence type="ECO:0000256" key="1">
    <source>
        <dbReference type="ARBA" id="ARBA00005495"/>
    </source>
</evidence>
<protein>
    <submittedName>
        <fullName evidence="6">Aldehyde-activating protein</fullName>
    </submittedName>
</protein>
<dbReference type="PROSITE" id="PS51891">
    <property type="entry name" value="CENP_V_GFA"/>
    <property type="match status" value="1"/>
</dbReference>
<dbReference type="InterPro" id="IPR006913">
    <property type="entry name" value="CENP-V/GFA"/>
</dbReference>
<dbReference type="Gene3D" id="3.90.1590.10">
    <property type="entry name" value="glutathione-dependent formaldehyde- activating enzyme (gfa)"/>
    <property type="match status" value="1"/>
</dbReference>
<keyword evidence="3" id="KW-0862">Zinc</keyword>
<name>A0A150Q4U4_SORCE</name>
<dbReference type="PANTHER" id="PTHR33337">
    <property type="entry name" value="GFA DOMAIN-CONTAINING PROTEIN"/>
    <property type="match status" value="1"/>
</dbReference>
<evidence type="ECO:0000256" key="3">
    <source>
        <dbReference type="ARBA" id="ARBA00022833"/>
    </source>
</evidence>
<dbReference type="Pfam" id="PF04828">
    <property type="entry name" value="GFA"/>
    <property type="match status" value="1"/>
</dbReference>
<keyword evidence="4" id="KW-0456">Lyase</keyword>
<dbReference type="RefSeq" id="WP_061612496.1">
    <property type="nucleotide sequence ID" value="NZ_JEMA01001070.1"/>
</dbReference>
<dbReference type="GO" id="GO:0016846">
    <property type="term" value="F:carbon-sulfur lyase activity"/>
    <property type="evidence" value="ECO:0007669"/>
    <property type="project" value="InterPro"/>
</dbReference>
<evidence type="ECO:0000259" key="5">
    <source>
        <dbReference type="PROSITE" id="PS51891"/>
    </source>
</evidence>
<evidence type="ECO:0000256" key="2">
    <source>
        <dbReference type="ARBA" id="ARBA00022723"/>
    </source>
</evidence>
<dbReference type="AlphaFoldDB" id="A0A150Q4U4"/>
<evidence type="ECO:0000313" key="6">
    <source>
        <dbReference type="EMBL" id="KYF62756.1"/>
    </source>
</evidence>
<evidence type="ECO:0000256" key="4">
    <source>
        <dbReference type="ARBA" id="ARBA00023239"/>
    </source>
</evidence>
<sequence length="131" mass="14417">MRNHIASCSCGNLSAEVEGDPIRVSVCHCLACQRRTGSVFGAQARFSRENVKVKGHGKDFVRIGDEGTKSTFTFCPECGATVYYAMDGHEDMIAIPVGAFADPAFPGPTFSVYEERMHGWVVMPQDIEHMR</sequence>